<protein>
    <recommendedName>
        <fullName evidence="5">Xanthine dehydrogenase</fullName>
    </recommendedName>
</protein>
<evidence type="ECO:0000259" key="2">
    <source>
        <dbReference type="Pfam" id="PF13478"/>
    </source>
</evidence>
<name>A0ABZ3IGK7_9FIRM</name>
<dbReference type="EMBL" id="CP155573">
    <property type="protein sequence ID" value="XFO64559.1"/>
    <property type="molecule type" value="Genomic_DNA"/>
</dbReference>
<gene>
    <name evidence="3" type="ORF">SPSIL_006610</name>
</gene>
<dbReference type="InterPro" id="IPR003777">
    <property type="entry name" value="XdhC_CoxI"/>
</dbReference>
<evidence type="ECO:0000313" key="4">
    <source>
        <dbReference type="Proteomes" id="UP000216752"/>
    </source>
</evidence>
<proteinExistence type="predicted"/>
<keyword evidence="4" id="KW-1185">Reference proteome</keyword>
<dbReference type="PANTHER" id="PTHR30388">
    <property type="entry name" value="ALDEHYDE OXIDOREDUCTASE MOLYBDENUM COFACTOR ASSEMBLY PROTEIN"/>
    <property type="match status" value="1"/>
</dbReference>
<sequence length="354" mass="38971">MLTYQMLLNELNAGKKVVMVTVMDSDGEEETSSQKTYCSRTCFIEDDVLQSDLYPYMQQALTSGELQVIENSGDKLTVIEPFFPQPRLIVLGGGHIAKPLTELAAKLGFSVIVVDDRLFFANKERFPDADQVICESFEKCFDLLTLNAYTYVVIVTRGHRHDLACLRAVVQKQWAYAGMIGSRRRVKSLKEQLLREGYPQDVLEKLNAPIGLEIGAVTPEEIALSIIGEVVSFRRLQNPKMGKDSAIISWTEFDRDVLEELSLGKSEHKAVVTVISTKGSVPRKAGAKMLVWPDGRILGSIGGGCSEGAVIQTALDIIRDGGYKIQKIDMTGTIAEDEGMVCGGTMKVLIESLA</sequence>
<evidence type="ECO:0008006" key="5">
    <source>
        <dbReference type="Google" id="ProtNLM"/>
    </source>
</evidence>
<dbReference type="RefSeq" id="WP_373665418.1">
    <property type="nucleotide sequence ID" value="NZ_CP155573.1"/>
</dbReference>
<dbReference type="Pfam" id="PF02625">
    <property type="entry name" value="XdhC_CoxI"/>
    <property type="match status" value="1"/>
</dbReference>
<reference evidence="3" key="1">
    <citation type="submission" date="2024-05" db="EMBL/GenBank/DDBJ databases">
        <title>Isolation and characterization of Sporomusa carbonis sp. nov., a carboxydotrophic hydrogenogen in the genus of Sporomusa isolated from a charcoal burning pile.</title>
        <authorList>
            <person name="Boeer T."/>
            <person name="Rosenbaum F."/>
            <person name="Eysell L."/>
            <person name="Mueller V."/>
            <person name="Daniel R."/>
            <person name="Poehlein A."/>
        </authorList>
    </citation>
    <scope>NUCLEOTIDE SEQUENCE [LARGE SCALE GENOMIC DNA]</scope>
    <source>
        <strain evidence="3">DSM 10669</strain>
    </source>
</reference>
<dbReference type="PANTHER" id="PTHR30388:SF6">
    <property type="entry name" value="XANTHINE DEHYDROGENASE SUBUNIT A-RELATED"/>
    <property type="match status" value="1"/>
</dbReference>
<dbReference type="InterPro" id="IPR052698">
    <property type="entry name" value="MoCofactor_Util/Proc"/>
</dbReference>
<feature type="domain" description="XdhC- CoxI" evidence="1">
    <location>
        <begin position="267"/>
        <end position="327"/>
    </location>
</feature>
<dbReference type="Proteomes" id="UP000216752">
    <property type="component" value="Chromosome"/>
</dbReference>
<feature type="domain" description="XdhC Rossmann" evidence="2">
    <location>
        <begin position="88"/>
        <end position="230"/>
    </location>
</feature>
<dbReference type="Pfam" id="PF13478">
    <property type="entry name" value="XdhC_C"/>
    <property type="match status" value="1"/>
</dbReference>
<accession>A0ABZ3IGK7</accession>
<dbReference type="InterPro" id="IPR027051">
    <property type="entry name" value="XdhC_Rossmann_dom"/>
</dbReference>
<dbReference type="Gene3D" id="3.40.50.720">
    <property type="entry name" value="NAD(P)-binding Rossmann-like Domain"/>
    <property type="match status" value="1"/>
</dbReference>
<organism evidence="3 4">
    <name type="scientific">Sporomusa silvacetica DSM 10669</name>
    <dbReference type="NCBI Taxonomy" id="1123289"/>
    <lineage>
        <taxon>Bacteria</taxon>
        <taxon>Bacillati</taxon>
        <taxon>Bacillota</taxon>
        <taxon>Negativicutes</taxon>
        <taxon>Selenomonadales</taxon>
        <taxon>Sporomusaceae</taxon>
        <taxon>Sporomusa</taxon>
    </lineage>
</organism>
<evidence type="ECO:0000259" key="1">
    <source>
        <dbReference type="Pfam" id="PF02625"/>
    </source>
</evidence>
<evidence type="ECO:0000313" key="3">
    <source>
        <dbReference type="EMBL" id="XFO64559.1"/>
    </source>
</evidence>